<name>A0ABT3DIE1_9BACI</name>
<dbReference type="Pfam" id="PF21847">
    <property type="entry name" value="DUF6906"/>
    <property type="match status" value="1"/>
</dbReference>
<reference evidence="2 3" key="1">
    <citation type="submission" date="2022-10" db="EMBL/GenBank/DDBJ databases">
        <title>Draft genome assembly of moderately radiation resistant bacterium Metabacillus halosaccharovorans.</title>
        <authorList>
            <person name="Pal S."/>
            <person name="Gopinathan A."/>
        </authorList>
    </citation>
    <scope>NUCLEOTIDE SEQUENCE [LARGE SCALE GENOMIC DNA]</scope>
    <source>
        <strain evidence="2 3">VITHBRA001</strain>
    </source>
</reference>
<dbReference type="InterPro" id="IPR054201">
    <property type="entry name" value="DUF6906"/>
</dbReference>
<feature type="domain" description="DUF6906" evidence="1">
    <location>
        <begin position="1"/>
        <end position="50"/>
    </location>
</feature>
<protein>
    <recommendedName>
        <fullName evidence="1">DUF6906 domain-containing protein</fullName>
    </recommendedName>
</protein>
<sequence>MKQGKRPTRAQKKLLVTAGLNPNNWLVEKNLIHDKKLHLVHRETGKPRVIAV</sequence>
<evidence type="ECO:0000313" key="2">
    <source>
        <dbReference type="EMBL" id="MCV9886266.1"/>
    </source>
</evidence>
<dbReference type="Proteomes" id="UP001526147">
    <property type="component" value="Unassembled WGS sequence"/>
</dbReference>
<accession>A0ABT3DIE1</accession>
<keyword evidence="3" id="KW-1185">Reference proteome</keyword>
<evidence type="ECO:0000259" key="1">
    <source>
        <dbReference type="Pfam" id="PF21847"/>
    </source>
</evidence>
<dbReference type="EMBL" id="JAOYEY010000036">
    <property type="protein sequence ID" value="MCV9886266.1"/>
    <property type="molecule type" value="Genomic_DNA"/>
</dbReference>
<evidence type="ECO:0000313" key="3">
    <source>
        <dbReference type="Proteomes" id="UP001526147"/>
    </source>
</evidence>
<gene>
    <name evidence="2" type="ORF">OIH86_11405</name>
</gene>
<organism evidence="2 3">
    <name type="scientific">Metabacillus halosaccharovorans</name>
    <dbReference type="NCBI Taxonomy" id="930124"/>
    <lineage>
        <taxon>Bacteria</taxon>
        <taxon>Bacillati</taxon>
        <taxon>Bacillota</taxon>
        <taxon>Bacilli</taxon>
        <taxon>Bacillales</taxon>
        <taxon>Bacillaceae</taxon>
        <taxon>Metabacillus</taxon>
    </lineage>
</organism>
<dbReference type="RefSeq" id="WP_264142893.1">
    <property type="nucleotide sequence ID" value="NZ_JAOYEY010000036.1"/>
</dbReference>
<proteinExistence type="predicted"/>
<comment type="caution">
    <text evidence="2">The sequence shown here is derived from an EMBL/GenBank/DDBJ whole genome shotgun (WGS) entry which is preliminary data.</text>
</comment>